<dbReference type="GO" id="GO:0060090">
    <property type="term" value="F:molecular adaptor activity"/>
    <property type="evidence" value="ECO:0007669"/>
    <property type="project" value="TreeGrafter"/>
</dbReference>
<evidence type="ECO:0000313" key="6">
    <source>
        <dbReference type="WBParaSite" id="Hba_09299"/>
    </source>
</evidence>
<dbReference type="GO" id="GO:0005680">
    <property type="term" value="C:anaphase-promoting complex"/>
    <property type="evidence" value="ECO:0007669"/>
    <property type="project" value="InterPro"/>
</dbReference>
<comment type="similarity">
    <text evidence="1">Belongs to the APC1 family.</text>
</comment>
<sequence>MPEEEPAADRPAYKLSAGFSVGLICLGLGNLKYKLEIDLYNRSFKMYYMSFLLTQEGPNVNVHLTGHPATIALGLMYLRTGNKAIARELALPETITLLEAIRPDLAQVPLIVRDYMKASLKWGEDDDIIVTEPENNYWDEIVDRETIAQVFVYAITGACFALALKYVSTGSVENDRVLSLLTDYINIFLPDNPRRTHQRVCEYAGLNVSSLCSDMLLISMALVMTSYGDMSTIQMARLFRMKEQMASWVRSPRKHHEQCEAHRALALMFLGKGRYAFKRDNLSIALLIISFYPIINHNVADNRLYHQPLRFMWVRAVEPRLLVPNEPIICHAPFLLPSLDDLSAIEVGGASLETVRFDLTKEDRRKELESALNQGYGRLQLSTTGMLVYFALKWCILIRLRLLYLQ</sequence>
<evidence type="ECO:0000256" key="4">
    <source>
        <dbReference type="ARBA" id="ARBA00023306"/>
    </source>
</evidence>
<name>A0A1I7WVU8_HETBA</name>
<keyword evidence="2" id="KW-0132">Cell division</keyword>
<dbReference type="PANTHER" id="PTHR12827:SF3">
    <property type="entry name" value="ANAPHASE-PROMOTING COMPLEX SUBUNIT 1"/>
    <property type="match status" value="1"/>
</dbReference>
<keyword evidence="5" id="KW-1185">Reference proteome</keyword>
<evidence type="ECO:0000256" key="2">
    <source>
        <dbReference type="ARBA" id="ARBA00022618"/>
    </source>
</evidence>
<evidence type="ECO:0000256" key="1">
    <source>
        <dbReference type="ARBA" id="ARBA00010547"/>
    </source>
</evidence>
<reference evidence="6" key="1">
    <citation type="submission" date="2016-11" db="UniProtKB">
        <authorList>
            <consortium name="WormBaseParasite"/>
        </authorList>
    </citation>
    <scope>IDENTIFICATION</scope>
</reference>
<dbReference type="WBParaSite" id="Hba_09299">
    <property type="protein sequence ID" value="Hba_09299"/>
    <property type="gene ID" value="Hba_09299"/>
</dbReference>
<dbReference type="InterPro" id="IPR024990">
    <property type="entry name" value="Apc1"/>
</dbReference>
<dbReference type="InterPro" id="IPR011989">
    <property type="entry name" value="ARM-like"/>
</dbReference>
<proteinExistence type="inferred from homology"/>
<evidence type="ECO:0000313" key="5">
    <source>
        <dbReference type="Proteomes" id="UP000095283"/>
    </source>
</evidence>
<dbReference type="GO" id="GO:0051301">
    <property type="term" value="P:cell division"/>
    <property type="evidence" value="ECO:0007669"/>
    <property type="project" value="UniProtKB-KW"/>
</dbReference>
<organism evidence="5 6">
    <name type="scientific">Heterorhabditis bacteriophora</name>
    <name type="common">Entomopathogenic nematode worm</name>
    <dbReference type="NCBI Taxonomy" id="37862"/>
    <lineage>
        <taxon>Eukaryota</taxon>
        <taxon>Metazoa</taxon>
        <taxon>Ecdysozoa</taxon>
        <taxon>Nematoda</taxon>
        <taxon>Chromadorea</taxon>
        <taxon>Rhabditida</taxon>
        <taxon>Rhabditina</taxon>
        <taxon>Rhabditomorpha</taxon>
        <taxon>Strongyloidea</taxon>
        <taxon>Heterorhabditidae</taxon>
        <taxon>Heterorhabditis</taxon>
    </lineage>
</organism>
<evidence type="ECO:0000256" key="3">
    <source>
        <dbReference type="ARBA" id="ARBA00022776"/>
    </source>
</evidence>
<dbReference type="GO" id="GO:0007091">
    <property type="term" value="P:metaphase/anaphase transition of mitotic cell cycle"/>
    <property type="evidence" value="ECO:0007669"/>
    <property type="project" value="TreeGrafter"/>
</dbReference>
<dbReference type="GO" id="GO:0070979">
    <property type="term" value="P:protein K11-linked ubiquitination"/>
    <property type="evidence" value="ECO:0007669"/>
    <property type="project" value="TreeGrafter"/>
</dbReference>
<dbReference type="PANTHER" id="PTHR12827">
    <property type="entry name" value="MEIOTIC CHECKPOINT REGULATOR TSG24 FAMILY MEMBER"/>
    <property type="match status" value="1"/>
</dbReference>
<dbReference type="GO" id="GO:0031145">
    <property type="term" value="P:anaphase-promoting complex-dependent catabolic process"/>
    <property type="evidence" value="ECO:0007669"/>
    <property type="project" value="TreeGrafter"/>
</dbReference>
<protein>
    <submittedName>
        <fullName evidence="6">Anaphase-promoting complex subunit 1</fullName>
    </submittedName>
</protein>
<dbReference type="Gene3D" id="1.25.10.10">
    <property type="entry name" value="Leucine-rich Repeat Variant"/>
    <property type="match status" value="1"/>
</dbReference>
<dbReference type="AlphaFoldDB" id="A0A1I7WVU8"/>
<keyword evidence="3" id="KW-0498">Mitosis</keyword>
<accession>A0A1I7WVU8</accession>
<keyword evidence="4" id="KW-0131">Cell cycle</keyword>
<dbReference type="Proteomes" id="UP000095283">
    <property type="component" value="Unplaced"/>
</dbReference>